<evidence type="ECO:0000313" key="3">
    <source>
        <dbReference type="Proteomes" id="UP000000621"/>
    </source>
</evidence>
<reference evidence="2 3" key="1">
    <citation type="submission" date="2008-05" db="EMBL/GenBank/DDBJ databases">
        <authorList>
            <person name="Weber R.J."/>
            <person name="Jacobs-Sera D."/>
            <person name="Houtz J."/>
            <person name="Hendrix R.W."/>
            <person name="Hatfull G.H."/>
        </authorList>
    </citation>
    <scope>NUCLEOTIDE SEQUENCE [LARGE SCALE GENOMIC DNA]</scope>
</reference>
<dbReference type="KEGG" id="vg:6450056"/>
<dbReference type="RefSeq" id="YP_002003370.1">
    <property type="nucleotide sequence ID" value="NC_011039.1"/>
</dbReference>
<organism evidence="2 3">
    <name type="scientific">Mycobacterium phage Predator</name>
    <dbReference type="NCBI Taxonomy" id="543153"/>
    <lineage>
        <taxon>Viruses</taxon>
        <taxon>Duplodnaviria</taxon>
        <taxon>Heunggongvirae</taxon>
        <taxon>Uroviricota</taxon>
        <taxon>Caudoviricetes</taxon>
        <taxon>Predatorvirus</taxon>
        <taxon>Predatorvirus predator</taxon>
    </lineage>
</organism>
<feature type="region of interest" description="Disordered" evidence="1">
    <location>
        <begin position="50"/>
        <end position="76"/>
    </location>
</feature>
<dbReference type="EMBL" id="EU770222">
    <property type="protein sequence ID" value="ACF05109.1"/>
    <property type="molecule type" value="Genomic_DNA"/>
</dbReference>
<protein>
    <submittedName>
        <fullName evidence="2">Uncharacterized protein</fullName>
    </submittedName>
</protein>
<sequence length="133" mass="14091">MAYRMTPARRAALRKAQAASARKRRKSGRSLQSKINTLNAVQALDRNTANRRARVSAMQKGKRPPKRSARSKIHSAGKVGATYGGLATLSGKGMAVGYAAGAAVGTAGVAHGAAKKRIRKIKTNRAKVKARAR</sequence>
<proteinExistence type="predicted"/>
<keyword evidence="3" id="KW-1185">Reference proteome</keyword>
<evidence type="ECO:0000313" key="2">
    <source>
        <dbReference type="EMBL" id="ACF05109.1"/>
    </source>
</evidence>
<evidence type="ECO:0000256" key="1">
    <source>
        <dbReference type="SAM" id="MobiDB-lite"/>
    </source>
</evidence>
<feature type="compositionally biased region" description="Basic residues" evidence="1">
    <location>
        <begin position="50"/>
        <end position="75"/>
    </location>
</feature>
<accession>B3VM39</accession>
<feature type="region of interest" description="Disordered" evidence="1">
    <location>
        <begin position="1"/>
        <end position="34"/>
    </location>
</feature>
<gene>
    <name evidence="2" type="ORF">PREDATOR_12</name>
</gene>
<name>B3VM39_9CAUD</name>
<feature type="compositionally biased region" description="Low complexity" evidence="1">
    <location>
        <begin position="8"/>
        <end position="20"/>
    </location>
</feature>
<dbReference type="Proteomes" id="UP000000621">
    <property type="component" value="Segment"/>
</dbReference>